<feature type="transmembrane region" description="Helical" evidence="1">
    <location>
        <begin position="67"/>
        <end position="86"/>
    </location>
</feature>
<keyword evidence="3" id="KW-1185">Reference proteome</keyword>
<evidence type="ECO:0000256" key="1">
    <source>
        <dbReference type="SAM" id="Phobius"/>
    </source>
</evidence>
<dbReference type="RefSeq" id="WP_127787075.1">
    <property type="nucleotide sequence ID" value="NZ_SACL01000002.1"/>
</dbReference>
<sequence length="89" mass="9493">MHMTLVIAAGLLLLAVFLLFGWLWGASAEGIALAARCFLPAWAVLAVANMWVGVTRAGYTMGQELPILTVVFLLPAAVAGLVMWRLPTP</sequence>
<protein>
    <recommendedName>
        <fullName evidence="4">Transmembrane protein</fullName>
    </recommendedName>
</protein>
<gene>
    <name evidence="2" type="ORF">EOD42_08615</name>
</gene>
<keyword evidence="1" id="KW-0812">Transmembrane</keyword>
<dbReference type="OrthoDB" id="4764194at2"/>
<keyword evidence="1" id="KW-1133">Transmembrane helix</keyword>
<evidence type="ECO:0000313" key="3">
    <source>
        <dbReference type="Proteomes" id="UP000282957"/>
    </source>
</evidence>
<evidence type="ECO:0000313" key="2">
    <source>
        <dbReference type="EMBL" id="RVT97846.1"/>
    </source>
</evidence>
<accession>A0A437MJR5</accession>
<comment type="caution">
    <text evidence="2">The sequence shown here is derived from an EMBL/GenBank/DDBJ whole genome shotgun (WGS) entry which is preliminary data.</text>
</comment>
<dbReference type="EMBL" id="SACL01000002">
    <property type="protein sequence ID" value="RVT97846.1"/>
    <property type="molecule type" value="Genomic_DNA"/>
</dbReference>
<evidence type="ECO:0008006" key="4">
    <source>
        <dbReference type="Google" id="ProtNLM"/>
    </source>
</evidence>
<dbReference type="Proteomes" id="UP000282957">
    <property type="component" value="Unassembled WGS sequence"/>
</dbReference>
<proteinExistence type="predicted"/>
<feature type="transmembrane region" description="Helical" evidence="1">
    <location>
        <begin position="38"/>
        <end position="55"/>
    </location>
</feature>
<reference evidence="2 3" key="1">
    <citation type="submission" date="2019-01" db="EMBL/GenBank/DDBJ databases">
        <authorList>
            <person name="Chen W.-M."/>
        </authorList>
    </citation>
    <scope>NUCLEOTIDE SEQUENCE [LARGE SCALE GENOMIC DNA]</scope>
    <source>
        <strain evidence="2 3">CCP-6</strain>
    </source>
</reference>
<keyword evidence="1" id="KW-0472">Membrane</keyword>
<name>A0A437MJR5_9PROT</name>
<organism evidence="2 3">
    <name type="scientific">Rhodovarius crocodyli</name>
    <dbReference type="NCBI Taxonomy" id="1979269"/>
    <lineage>
        <taxon>Bacteria</taxon>
        <taxon>Pseudomonadati</taxon>
        <taxon>Pseudomonadota</taxon>
        <taxon>Alphaproteobacteria</taxon>
        <taxon>Acetobacterales</taxon>
        <taxon>Roseomonadaceae</taxon>
        <taxon>Rhodovarius</taxon>
    </lineage>
</organism>
<dbReference type="AlphaFoldDB" id="A0A437MJR5"/>